<feature type="transmembrane region" description="Helical" evidence="2">
    <location>
        <begin position="88"/>
        <end position="107"/>
    </location>
</feature>
<dbReference type="EMBL" id="JAAGUZ010000030">
    <property type="protein sequence ID" value="NEW45339.1"/>
    <property type="molecule type" value="Genomic_DNA"/>
</dbReference>
<feature type="region of interest" description="Disordered" evidence="1">
    <location>
        <begin position="144"/>
        <end position="163"/>
    </location>
</feature>
<accession>A0A6P1D6Y7</accession>
<dbReference type="Proteomes" id="UP000468928">
    <property type="component" value="Unassembled WGS sequence"/>
</dbReference>
<feature type="transmembrane region" description="Helical" evidence="2">
    <location>
        <begin position="20"/>
        <end position="48"/>
    </location>
</feature>
<sequence>MPRIPGGPRAPAAHVVDLLFGAGLGLLGVVALIFSLLFLVLQWVATTFTPRLTLFRDAPIVWRTFAFAIGLVAFCLTAALAIGDDRDVSVAVPATAMLLVLVMLWALRTLQLRAFAAIQLVPALKSIAARGRAMLGELEVRRDRAPPAQPMPPHRTTISWPDPPTVLQRLDTDRLLAVAHAADAVLVLRAAPGATLSRGMPVADVHGAVLTADSVLTGLVVGNERGFDQDPLLAFRLLADIALRALSPAVNDPATAVQALDEIGDLLMQVAVAPLMPLRLSDLAGTPRLIVPLPDWDAFLRVSVDDIIFAASSPMVLRHVREVLERVAGHADPDRRSFLAPRLSWVAEEMQNRFPQVAFTTAAPDVT</sequence>
<evidence type="ECO:0000313" key="4">
    <source>
        <dbReference type="Proteomes" id="UP000468928"/>
    </source>
</evidence>
<proteinExistence type="predicted"/>
<comment type="caution">
    <text evidence="3">The sequence shown here is derived from an EMBL/GenBank/DDBJ whole genome shotgun (WGS) entry which is preliminary data.</text>
</comment>
<evidence type="ECO:0000313" key="3">
    <source>
        <dbReference type="EMBL" id="NEW45339.1"/>
    </source>
</evidence>
<keyword evidence="2" id="KW-1133">Transmembrane helix</keyword>
<dbReference type="Pfam" id="PF10011">
    <property type="entry name" value="DUF2254"/>
    <property type="match status" value="1"/>
</dbReference>
<evidence type="ECO:0000256" key="2">
    <source>
        <dbReference type="SAM" id="Phobius"/>
    </source>
</evidence>
<dbReference type="AlphaFoldDB" id="A0A6P1D6Y7"/>
<organism evidence="3 4">
    <name type="scientific">Nocardia cyriacigeorgica</name>
    <dbReference type="NCBI Taxonomy" id="135487"/>
    <lineage>
        <taxon>Bacteria</taxon>
        <taxon>Bacillati</taxon>
        <taxon>Actinomycetota</taxon>
        <taxon>Actinomycetes</taxon>
        <taxon>Mycobacteriales</taxon>
        <taxon>Nocardiaceae</taxon>
        <taxon>Nocardia</taxon>
    </lineage>
</organism>
<name>A0A6P1D6Y7_9NOCA</name>
<keyword evidence="2" id="KW-0812">Transmembrane</keyword>
<dbReference type="InterPro" id="IPR018723">
    <property type="entry name" value="DUF2254_membrane"/>
</dbReference>
<feature type="transmembrane region" description="Helical" evidence="2">
    <location>
        <begin position="60"/>
        <end position="82"/>
    </location>
</feature>
<keyword evidence="2" id="KW-0472">Membrane</keyword>
<evidence type="ECO:0000256" key="1">
    <source>
        <dbReference type="SAM" id="MobiDB-lite"/>
    </source>
</evidence>
<reference evidence="3 4" key="1">
    <citation type="submission" date="2020-01" db="EMBL/GenBank/DDBJ databases">
        <title>Genetics and antimicrobial susceptibilities of Nocardia species isolated from the soil; a comparison with species isolated from humans.</title>
        <authorList>
            <person name="Carrasco G."/>
            <person name="Monzon S."/>
            <person name="Sansegundo M."/>
            <person name="Garcia E."/>
            <person name="Garrido N."/>
            <person name="Medina M.J."/>
            <person name="Villalon P."/>
            <person name="Ramirez-Arocha A.C."/>
            <person name="Jimenez P."/>
            <person name="Cuesta I."/>
            <person name="Valdezate S."/>
        </authorList>
    </citation>
    <scope>NUCLEOTIDE SEQUENCE [LARGE SCALE GENOMIC DNA]</scope>
    <source>
        <strain evidence="3 4">CNM20110639</strain>
    </source>
</reference>
<protein>
    <submittedName>
        <fullName evidence="3">DUF2254 domain-containing protein</fullName>
    </submittedName>
</protein>
<gene>
    <name evidence="3" type="ORF">GV789_12860</name>
</gene>